<keyword evidence="6" id="KW-0808">Transferase</keyword>
<dbReference type="PANTHER" id="PTHR45528:SF1">
    <property type="entry name" value="SENSOR HISTIDINE KINASE CPXA"/>
    <property type="match status" value="1"/>
</dbReference>
<dbReference type="CDD" id="cd00082">
    <property type="entry name" value="HisKA"/>
    <property type="match status" value="1"/>
</dbReference>
<evidence type="ECO:0000256" key="10">
    <source>
        <dbReference type="ARBA" id="ARBA00022840"/>
    </source>
</evidence>
<evidence type="ECO:0000256" key="6">
    <source>
        <dbReference type="ARBA" id="ARBA00022679"/>
    </source>
</evidence>
<protein>
    <recommendedName>
        <fullName evidence="3">histidine kinase</fullName>
        <ecNumber evidence="3">2.7.13.3</ecNumber>
    </recommendedName>
</protein>
<dbReference type="Gene3D" id="1.10.287.130">
    <property type="match status" value="1"/>
</dbReference>
<dbReference type="SUPFAM" id="SSF55874">
    <property type="entry name" value="ATPase domain of HSP90 chaperone/DNA topoisomerase II/histidine kinase"/>
    <property type="match status" value="1"/>
</dbReference>
<keyword evidence="12" id="KW-0902">Two-component regulatory system</keyword>
<evidence type="ECO:0000313" key="18">
    <source>
        <dbReference type="Proteomes" id="UP000798808"/>
    </source>
</evidence>
<dbReference type="PANTHER" id="PTHR45528">
    <property type="entry name" value="SENSOR HISTIDINE KINASE CPXA"/>
    <property type="match status" value="1"/>
</dbReference>
<dbReference type="Proteomes" id="UP000798808">
    <property type="component" value="Unassembled WGS sequence"/>
</dbReference>
<evidence type="ECO:0000259" key="16">
    <source>
        <dbReference type="PROSITE" id="PS50885"/>
    </source>
</evidence>
<evidence type="ECO:0000256" key="7">
    <source>
        <dbReference type="ARBA" id="ARBA00022692"/>
    </source>
</evidence>
<keyword evidence="7 14" id="KW-0812">Transmembrane</keyword>
<sequence length="496" mass="56179">MKMKIKNSSLGFFRKISLTLAGLLMVVGFSYVFITANLAEKYVQEKNQALNASIAEHIITEVKPFINGELSESATQDIMHHMMAINPSIEVYILNPQGKILSYVAPYKKVKMDSVNLAPVRQFIHSDERKYIVGDDPRNPGVQKVFSAAPILENDKTLGYVYVVLASEEYDSVSAYMWNSYILRLGGRAIFITLFVALVLGLLIIWLITRNINRITRTVKRFQNGEMSARIPVKSEGGINDLALAFNEMADTIVGNIENLKSMENLRRELVGNVSHDLRTPLAVIHGYIETLMIKRKTLSEDEREKYLKIILESTEKLRKLVDELFELSKLESKQVSPKKEPFFIQELINDISQKFQLLARQKNIEITTSKHQANTLVFADVGLIERVLQNLIDNALKFTPKGGRIQVEVDQDDQYVEIKVSDSGPGIPKDQIPFIFDRYHIGDKRISLDNNNTGLGLAIVKKILEIHNATIHLSSKVNYGTTFSFQLPQYQTAQS</sequence>
<dbReference type="Gene3D" id="3.30.565.10">
    <property type="entry name" value="Histidine kinase-like ATPase, C-terminal domain"/>
    <property type="match status" value="1"/>
</dbReference>
<dbReference type="SUPFAM" id="SSF158472">
    <property type="entry name" value="HAMP domain-like"/>
    <property type="match status" value="1"/>
</dbReference>
<dbReference type="InterPro" id="IPR003660">
    <property type="entry name" value="HAMP_dom"/>
</dbReference>
<evidence type="ECO:0000259" key="15">
    <source>
        <dbReference type="PROSITE" id="PS50109"/>
    </source>
</evidence>
<evidence type="ECO:0000256" key="11">
    <source>
        <dbReference type="ARBA" id="ARBA00022989"/>
    </source>
</evidence>
<dbReference type="InterPro" id="IPR050398">
    <property type="entry name" value="HssS/ArlS-like"/>
</dbReference>
<dbReference type="InterPro" id="IPR036890">
    <property type="entry name" value="HATPase_C_sf"/>
</dbReference>
<dbReference type="Pfam" id="PF00512">
    <property type="entry name" value="HisKA"/>
    <property type="match status" value="1"/>
</dbReference>
<comment type="subcellular location">
    <subcellularLocation>
        <location evidence="2">Cell membrane</location>
        <topology evidence="2">Multi-pass membrane protein</topology>
    </subcellularLocation>
</comment>
<keyword evidence="4" id="KW-1003">Cell membrane</keyword>
<keyword evidence="10" id="KW-0067">ATP-binding</keyword>
<dbReference type="SMART" id="SM00387">
    <property type="entry name" value="HATPase_c"/>
    <property type="match status" value="1"/>
</dbReference>
<dbReference type="Pfam" id="PF02518">
    <property type="entry name" value="HATPase_c"/>
    <property type="match status" value="1"/>
</dbReference>
<evidence type="ECO:0000313" key="17">
    <source>
        <dbReference type="EMBL" id="MTI27422.1"/>
    </source>
</evidence>
<dbReference type="Pfam" id="PF00672">
    <property type="entry name" value="HAMP"/>
    <property type="match status" value="1"/>
</dbReference>
<dbReference type="SMART" id="SM00304">
    <property type="entry name" value="HAMP"/>
    <property type="match status" value="1"/>
</dbReference>
<feature type="domain" description="Histidine kinase" evidence="15">
    <location>
        <begin position="273"/>
        <end position="492"/>
    </location>
</feature>
<evidence type="ECO:0000256" key="14">
    <source>
        <dbReference type="SAM" id="Phobius"/>
    </source>
</evidence>
<dbReference type="Gene3D" id="6.10.340.10">
    <property type="match status" value="1"/>
</dbReference>
<organism evidence="17 18">
    <name type="scientific">Fulvivirga kasyanovii</name>
    <dbReference type="NCBI Taxonomy" id="396812"/>
    <lineage>
        <taxon>Bacteria</taxon>
        <taxon>Pseudomonadati</taxon>
        <taxon>Bacteroidota</taxon>
        <taxon>Cytophagia</taxon>
        <taxon>Cytophagales</taxon>
        <taxon>Fulvivirgaceae</taxon>
        <taxon>Fulvivirga</taxon>
    </lineage>
</organism>
<dbReference type="SUPFAM" id="SSF47384">
    <property type="entry name" value="Homodimeric domain of signal transducing histidine kinase"/>
    <property type="match status" value="1"/>
</dbReference>
<keyword evidence="18" id="KW-1185">Reference proteome</keyword>
<dbReference type="PROSITE" id="PS50885">
    <property type="entry name" value="HAMP"/>
    <property type="match status" value="1"/>
</dbReference>
<keyword evidence="5" id="KW-0597">Phosphoprotein</keyword>
<accession>A0ABW9RTD2</accession>
<feature type="transmembrane region" description="Helical" evidence="14">
    <location>
        <begin position="189"/>
        <end position="208"/>
    </location>
</feature>
<evidence type="ECO:0000256" key="8">
    <source>
        <dbReference type="ARBA" id="ARBA00022741"/>
    </source>
</evidence>
<dbReference type="InterPro" id="IPR005467">
    <property type="entry name" value="His_kinase_dom"/>
</dbReference>
<feature type="domain" description="HAMP" evidence="16">
    <location>
        <begin position="206"/>
        <end position="258"/>
    </location>
</feature>
<evidence type="ECO:0000256" key="12">
    <source>
        <dbReference type="ARBA" id="ARBA00023012"/>
    </source>
</evidence>
<keyword evidence="9 17" id="KW-0418">Kinase</keyword>
<comment type="catalytic activity">
    <reaction evidence="1">
        <text>ATP + protein L-histidine = ADP + protein N-phospho-L-histidine.</text>
        <dbReference type="EC" id="2.7.13.3"/>
    </reaction>
</comment>
<dbReference type="InterPro" id="IPR004358">
    <property type="entry name" value="Sig_transdc_His_kin-like_C"/>
</dbReference>
<dbReference type="EC" id="2.7.13.3" evidence="3"/>
<comment type="caution">
    <text evidence="17">The sequence shown here is derived from an EMBL/GenBank/DDBJ whole genome shotgun (WGS) entry which is preliminary data.</text>
</comment>
<evidence type="ECO:0000256" key="3">
    <source>
        <dbReference type="ARBA" id="ARBA00012438"/>
    </source>
</evidence>
<reference evidence="17 18" key="1">
    <citation type="submission" date="2019-02" db="EMBL/GenBank/DDBJ databases">
        <authorList>
            <person name="Goldberg S.R."/>
            <person name="Haltli B.A."/>
            <person name="Correa H."/>
            <person name="Russell K.G."/>
        </authorList>
    </citation>
    <scope>NUCLEOTIDE SEQUENCE [LARGE SCALE GENOMIC DNA]</scope>
    <source>
        <strain evidence="17 18">JCM 16186</strain>
    </source>
</reference>
<dbReference type="CDD" id="cd06225">
    <property type="entry name" value="HAMP"/>
    <property type="match status" value="1"/>
</dbReference>
<evidence type="ECO:0000256" key="5">
    <source>
        <dbReference type="ARBA" id="ARBA00022553"/>
    </source>
</evidence>
<dbReference type="PRINTS" id="PR00344">
    <property type="entry name" value="BCTRLSENSOR"/>
</dbReference>
<dbReference type="PROSITE" id="PS50109">
    <property type="entry name" value="HIS_KIN"/>
    <property type="match status" value="1"/>
</dbReference>
<evidence type="ECO:0000256" key="4">
    <source>
        <dbReference type="ARBA" id="ARBA00022475"/>
    </source>
</evidence>
<dbReference type="SMART" id="SM00388">
    <property type="entry name" value="HisKA"/>
    <property type="match status" value="1"/>
</dbReference>
<proteinExistence type="predicted"/>
<keyword evidence="13 14" id="KW-0472">Membrane</keyword>
<evidence type="ECO:0000256" key="13">
    <source>
        <dbReference type="ARBA" id="ARBA00023136"/>
    </source>
</evidence>
<dbReference type="InterPro" id="IPR036097">
    <property type="entry name" value="HisK_dim/P_sf"/>
</dbReference>
<keyword evidence="8" id="KW-0547">Nucleotide-binding</keyword>
<dbReference type="InterPro" id="IPR003661">
    <property type="entry name" value="HisK_dim/P_dom"/>
</dbReference>
<dbReference type="GO" id="GO:0016301">
    <property type="term" value="F:kinase activity"/>
    <property type="evidence" value="ECO:0007669"/>
    <property type="project" value="UniProtKB-KW"/>
</dbReference>
<evidence type="ECO:0000256" key="2">
    <source>
        <dbReference type="ARBA" id="ARBA00004651"/>
    </source>
</evidence>
<dbReference type="EMBL" id="SMLW01000627">
    <property type="protein sequence ID" value="MTI27422.1"/>
    <property type="molecule type" value="Genomic_DNA"/>
</dbReference>
<evidence type="ECO:0000256" key="9">
    <source>
        <dbReference type="ARBA" id="ARBA00022777"/>
    </source>
</evidence>
<dbReference type="InterPro" id="IPR003594">
    <property type="entry name" value="HATPase_dom"/>
</dbReference>
<evidence type="ECO:0000256" key="1">
    <source>
        <dbReference type="ARBA" id="ARBA00000085"/>
    </source>
</evidence>
<dbReference type="CDD" id="cd00075">
    <property type="entry name" value="HATPase"/>
    <property type="match status" value="1"/>
</dbReference>
<gene>
    <name evidence="17" type="ORF">E1163_20870</name>
</gene>
<name>A0ABW9RTD2_9BACT</name>
<keyword evidence="11 14" id="KW-1133">Transmembrane helix</keyword>